<name>A0A2I0U8B0_LIMLA</name>
<organism evidence="1 2">
    <name type="scientific">Limosa lapponica baueri</name>
    <dbReference type="NCBI Taxonomy" id="1758121"/>
    <lineage>
        <taxon>Eukaryota</taxon>
        <taxon>Metazoa</taxon>
        <taxon>Chordata</taxon>
        <taxon>Craniata</taxon>
        <taxon>Vertebrata</taxon>
        <taxon>Euteleostomi</taxon>
        <taxon>Archelosauria</taxon>
        <taxon>Archosauria</taxon>
        <taxon>Dinosauria</taxon>
        <taxon>Saurischia</taxon>
        <taxon>Theropoda</taxon>
        <taxon>Coelurosauria</taxon>
        <taxon>Aves</taxon>
        <taxon>Neognathae</taxon>
        <taxon>Neoaves</taxon>
        <taxon>Charadriiformes</taxon>
        <taxon>Scolopacidae</taxon>
        <taxon>Limosa</taxon>
    </lineage>
</organism>
<dbReference type="EMBL" id="KZ506009">
    <property type="protein sequence ID" value="PKU42296.1"/>
    <property type="molecule type" value="Genomic_DNA"/>
</dbReference>
<dbReference type="OrthoDB" id="9950230at2759"/>
<evidence type="ECO:0000313" key="2">
    <source>
        <dbReference type="Proteomes" id="UP000233556"/>
    </source>
</evidence>
<reference evidence="2" key="2">
    <citation type="submission" date="2017-12" db="EMBL/GenBank/DDBJ databases">
        <title>Genome sequence of the Bar-tailed Godwit (Limosa lapponica baueri).</title>
        <authorList>
            <person name="Lima N.C.B."/>
            <person name="Parody-Merino A.M."/>
            <person name="Battley P.F."/>
            <person name="Fidler A.E."/>
            <person name="Prosdocimi F."/>
        </authorList>
    </citation>
    <scope>NUCLEOTIDE SEQUENCE [LARGE SCALE GENOMIC DNA]</scope>
</reference>
<gene>
    <name evidence="1" type="ORF">llap_7404</name>
</gene>
<reference evidence="2" key="1">
    <citation type="submission" date="2017-11" db="EMBL/GenBank/DDBJ databases">
        <authorList>
            <person name="Lima N.C."/>
            <person name="Parody-Merino A.M."/>
            <person name="Battley P.F."/>
            <person name="Fidler A.E."/>
            <person name="Prosdocimi F."/>
        </authorList>
    </citation>
    <scope>NUCLEOTIDE SEQUENCE [LARGE SCALE GENOMIC DNA]</scope>
</reference>
<dbReference type="AlphaFoldDB" id="A0A2I0U8B0"/>
<sequence>MGNRLADKRAKEASLEKSAEMRILVPVEDVPVKIGDHGQVVMEIATNIRKMAHVPVQKWKSMIDASWWGSHWECLGGKSENGLCRMSPWLEPKSSRMVLLLPTGSATRTDSF</sequence>
<protein>
    <submittedName>
        <fullName evidence="1">Uncharacterized protein</fullName>
    </submittedName>
</protein>
<dbReference type="Proteomes" id="UP000233556">
    <property type="component" value="Unassembled WGS sequence"/>
</dbReference>
<accession>A0A2I0U8B0</accession>
<keyword evidence="2" id="KW-1185">Reference proteome</keyword>
<proteinExistence type="predicted"/>
<evidence type="ECO:0000313" key="1">
    <source>
        <dbReference type="EMBL" id="PKU42296.1"/>
    </source>
</evidence>